<dbReference type="InterPro" id="IPR014720">
    <property type="entry name" value="dsRBD_dom"/>
</dbReference>
<feature type="domain" description="RNase III" evidence="17">
    <location>
        <begin position="11"/>
        <end position="138"/>
    </location>
</feature>
<dbReference type="RefSeq" id="WP_073123530.1">
    <property type="nucleotide sequence ID" value="NZ_BAABCH010000028.1"/>
</dbReference>
<dbReference type="GO" id="GO:0006397">
    <property type="term" value="P:mRNA processing"/>
    <property type="evidence" value="ECO:0007669"/>
    <property type="project" value="UniProtKB-UniRule"/>
</dbReference>
<comment type="cofactor">
    <cofactor evidence="15">
        <name>Mg(2+)</name>
        <dbReference type="ChEBI" id="CHEBI:18420"/>
    </cofactor>
</comment>
<dbReference type="SMART" id="SM00358">
    <property type="entry name" value="DSRM"/>
    <property type="match status" value="1"/>
</dbReference>
<dbReference type="HAMAP" id="MF_00104">
    <property type="entry name" value="RNase_III"/>
    <property type="match status" value="1"/>
</dbReference>
<gene>
    <name evidence="15" type="primary">rnc</name>
    <name evidence="18" type="ORF">SAMN04488530_102102</name>
</gene>
<keyword evidence="13 15" id="KW-0460">Magnesium</keyword>
<proteinExistence type="inferred from homology"/>
<dbReference type="PROSITE" id="PS00517">
    <property type="entry name" value="RNASE_3_1"/>
    <property type="match status" value="1"/>
</dbReference>
<evidence type="ECO:0000256" key="6">
    <source>
        <dbReference type="ARBA" id="ARBA00022552"/>
    </source>
</evidence>
<evidence type="ECO:0000256" key="4">
    <source>
        <dbReference type="ARBA" id="ARBA00011738"/>
    </source>
</evidence>
<feature type="domain" description="DRBM" evidence="16">
    <location>
        <begin position="165"/>
        <end position="236"/>
    </location>
</feature>
<dbReference type="GO" id="GO:0008033">
    <property type="term" value="P:tRNA processing"/>
    <property type="evidence" value="ECO:0007669"/>
    <property type="project" value="UniProtKB-KW"/>
</dbReference>
<evidence type="ECO:0000256" key="5">
    <source>
        <dbReference type="ARBA" id="ARBA00022490"/>
    </source>
</evidence>
<dbReference type="GO" id="GO:0019843">
    <property type="term" value="F:rRNA binding"/>
    <property type="evidence" value="ECO:0007669"/>
    <property type="project" value="UniProtKB-KW"/>
</dbReference>
<keyword evidence="19" id="KW-1185">Reference proteome</keyword>
<dbReference type="GO" id="GO:0004525">
    <property type="term" value="F:ribonuclease III activity"/>
    <property type="evidence" value="ECO:0007669"/>
    <property type="project" value="UniProtKB-UniRule"/>
</dbReference>
<dbReference type="Pfam" id="PF14622">
    <property type="entry name" value="Ribonucleas_3_3"/>
    <property type="match status" value="1"/>
</dbReference>
<comment type="function">
    <text evidence="15">Digests double-stranded RNA. Involved in the processing of primary rRNA transcript to yield the immediate precursors to the large and small rRNAs (23S and 16S). Processes some mRNAs, and tRNAs when they are encoded in the rRNA operon. Processes pre-crRNA and tracrRNA of type II CRISPR loci if present in the organism.</text>
</comment>
<keyword evidence="5 15" id="KW-0963">Cytoplasm</keyword>
<evidence type="ECO:0000256" key="1">
    <source>
        <dbReference type="ARBA" id="ARBA00000109"/>
    </source>
</evidence>
<dbReference type="NCBIfam" id="TIGR02191">
    <property type="entry name" value="RNaseIII"/>
    <property type="match status" value="1"/>
</dbReference>
<dbReference type="AlphaFoldDB" id="A0A1M5K2J3"/>
<reference evidence="19" key="1">
    <citation type="submission" date="2016-11" db="EMBL/GenBank/DDBJ databases">
        <authorList>
            <person name="Varghese N."/>
            <person name="Submissions S."/>
        </authorList>
    </citation>
    <scope>NUCLEOTIDE SEQUENCE [LARGE SCALE GENOMIC DNA]</scope>
    <source>
        <strain evidence="19">DSM 2635</strain>
    </source>
</reference>
<protein>
    <recommendedName>
        <fullName evidence="15">Ribonuclease 3</fullName>
        <ecNumber evidence="15">3.1.26.3</ecNumber>
    </recommendedName>
    <alternativeName>
        <fullName evidence="15">Ribonuclease III</fullName>
        <shortName evidence="15">RNase III</shortName>
    </alternativeName>
</protein>
<evidence type="ECO:0000256" key="13">
    <source>
        <dbReference type="ARBA" id="ARBA00022842"/>
    </source>
</evidence>
<evidence type="ECO:0000259" key="16">
    <source>
        <dbReference type="PROSITE" id="PS50137"/>
    </source>
</evidence>
<dbReference type="PROSITE" id="PS50137">
    <property type="entry name" value="DS_RBD"/>
    <property type="match status" value="1"/>
</dbReference>
<evidence type="ECO:0000259" key="17">
    <source>
        <dbReference type="PROSITE" id="PS50142"/>
    </source>
</evidence>
<dbReference type="PANTHER" id="PTHR11207">
    <property type="entry name" value="RIBONUCLEASE III"/>
    <property type="match status" value="1"/>
</dbReference>
<dbReference type="SMART" id="SM00535">
    <property type="entry name" value="RIBOc"/>
    <property type="match status" value="1"/>
</dbReference>
<evidence type="ECO:0000313" key="19">
    <source>
        <dbReference type="Proteomes" id="UP000243255"/>
    </source>
</evidence>
<dbReference type="Proteomes" id="UP000243255">
    <property type="component" value="Unassembled WGS sequence"/>
</dbReference>
<comment type="similarity">
    <text evidence="3">Belongs to the ribonuclease III family.</text>
</comment>
<dbReference type="GO" id="GO:0010468">
    <property type="term" value="P:regulation of gene expression"/>
    <property type="evidence" value="ECO:0007669"/>
    <property type="project" value="TreeGrafter"/>
</dbReference>
<evidence type="ECO:0000256" key="11">
    <source>
        <dbReference type="ARBA" id="ARBA00022759"/>
    </source>
</evidence>
<keyword evidence="8 15" id="KW-0819">tRNA processing</keyword>
<feature type="active site" evidence="15">
    <location>
        <position position="55"/>
    </location>
</feature>
<dbReference type="FunFam" id="1.10.1520.10:FF:000001">
    <property type="entry name" value="Ribonuclease 3"/>
    <property type="match status" value="1"/>
</dbReference>
<dbReference type="GO" id="GO:0003725">
    <property type="term" value="F:double-stranded RNA binding"/>
    <property type="evidence" value="ECO:0007669"/>
    <property type="project" value="TreeGrafter"/>
</dbReference>
<keyword evidence="14 15" id="KW-0694">RNA-binding</keyword>
<comment type="catalytic activity">
    <reaction evidence="1 15">
        <text>Endonucleolytic cleavage to 5'-phosphomonoester.</text>
        <dbReference type="EC" id="3.1.26.3"/>
    </reaction>
</comment>
<organism evidence="18 19">
    <name type="scientific">Asaccharospora irregularis DSM 2635</name>
    <dbReference type="NCBI Taxonomy" id="1121321"/>
    <lineage>
        <taxon>Bacteria</taxon>
        <taxon>Bacillati</taxon>
        <taxon>Bacillota</taxon>
        <taxon>Clostridia</taxon>
        <taxon>Peptostreptococcales</taxon>
        <taxon>Peptostreptococcaceae</taxon>
        <taxon>Asaccharospora</taxon>
    </lineage>
</organism>
<dbReference type="CDD" id="cd10845">
    <property type="entry name" value="DSRM_RNAse_III_family"/>
    <property type="match status" value="1"/>
</dbReference>
<keyword evidence="9 15" id="KW-0540">Nuclease</keyword>
<keyword evidence="10 15" id="KW-0479">Metal-binding</keyword>
<dbReference type="InterPro" id="IPR000999">
    <property type="entry name" value="RNase_III_dom"/>
</dbReference>
<dbReference type="CDD" id="cd00593">
    <property type="entry name" value="RIBOc"/>
    <property type="match status" value="1"/>
</dbReference>
<evidence type="ECO:0000313" key="18">
    <source>
        <dbReference type="EMBL" id="SHG46790.1"/>
    </source>
</evidence>
<dbReference type="EMBL" id="FQWX01000002">
    <property type="protein sequence ID" value="SHG46790.1"/>
    <property type="molecule type" value="Genomic_DNA"/>
</dbReference>
<feature type="binding site" evidence="15">
    <location>
        <position position="51"/>
    </location>
    <ligand>
        <name>Mg(2+)</name>
        <dbReference type="ChEBI" id="CHEBI:18420"/>
    </ligand>
</feature>
<feature type="binding site" evidence="15">
    <location>
        <position position="127"/>
    </location>
    <ligand>
        <name>Mg(2+)</name>
        <dbReference type="ChEBI" id="CHEBI:18420"/>
    </ligand>
</feature>
<dbReference type="SUPFAM" id="SSF69065">
    <property type="entry name" value="RNase III domain-like"/>
    <property type="match status" value="1"/>
</dbReference>
<keyword evidence="15" id="KW-0699">rRNA-binding</keyword>
<sequence>MKINKNILANIEKFEEIIDYKFENKEYILEALTHSSYSNENRKYNFNERLEFLGDSVLGIIISDYLFNAEKKLPEGELTKLRANIVCEESLSDVAKEIQLGNYMLLGKGEESTGGRKRISILADAFEAVIAAIYLDGGIENARKFILKYMEKIICDSRRGKIFRDYKTHLQEVLQEKGENSINIWYKLVEEKGPDHNKIFIMQVGMNEDILGVGEGKSKKEAEQLAARIALSNILGDNLREDDII</sequence>
<dbReference type="STRING" id="1121321.SAMN04488530_102102"/>
<evidence type="ECO:0000256" key="3">
    <source>
        <dbReference type="ARBA" id="ARBA00010183"/>
    </source>
</evidence>
<dbReference type="GO" id="GO:0006364">
    <property type="term" value="P:rRNA processing"/>
    <property type="evidence" value="ECO:0007669"/>
    <property type="project" value="UniProtKB-UniRule"/>
</dbReference>
<evidence type="ECO:0000256" key="2">
    <source>
        <dbReference type="ARBA" id="ARBA00004496"/>
    </source>
</evidence>
<accession>A0A1M5K2J3</accession>
<feature type="active site" evidence="15">
    <location>
        <position position="127"/>
    </location>
</feature>
<evidence type="ECO:0000256" key="9">
    <source>
        <dbReference type="ARBA" id="ARBA00022722"/>
    </source>
</evidence>
<dbReference type="GO" id="GO:0005737">
    <property type="term" value="C:cytoplasm"/>
    <property type="evidence" value="ECO:0007669"/>
    <property type="project" value="UniProtKB-SubCell"/>
</dbReference>
<dbReference type="OrthoDB" id="9805026at2"/>
<keyword evidence="12 15" id="KW-0378">Hydrolase</keyword>
<comment type="subcellular location">
    <subcellularLocation>
        <location evidence="2 15">Cytoplasm</location>
    </subcellularLocation>
</comment>
<name>A0A1M5K2J3_9FIRM</name>
<evidence type="ECO:0000256" key="7">
    <source>
        <dbReference type="ARBA" id="ARBA00022664"/>
    </source>
</evidence>
<dbReference type="InterPro" id="IPR036389">
    <property type="entry name" value="RNase_III_sf"/>
</dbReference>
<evidence type="ECO:0000256" key="8">
    <source>
        <dbReference type="ARBA" id="ARBA00022694"/>
    </source>
</evidence>
<feature type="binding site" evidence="15">
    <location>
        <position position="124"/>
    </location>
    <ligand>
        <name>Mg(2+)</name>
        <dbReference type="ChEBI" id="CHEBI:18420"/>
    </ligand>
</feature>
<evidence type="ECO:0000256" key="10">
    <source>
        <dbReference type="ARBA" id="ARBA00022723"/>
    </source>
</evidence>
<keyword evidence="7 15" id="KW-0507">mRNA processing</keyword>
<dbReference type="SUPFAM" id="SSF54768">
    <property type="entry name" value="dsRNA-binding domain-like"/>
    <property type="match status" value="1"/>
</dbReference>
<dbReference type="FunFam" id="3.30.160.20:FF:000003">
    <property type="entry name" value="Ribonuclease 3"/>
    <property type="match status" value="1"/>
</dbReference>
<dbReference type="PROSITE" id="PS50142">
    <property type="entry name" value="RNASE_3_2"/>
    <property type="match status" value="1"/>
</dbReference>
<dbReference type="GO" id="GO:0042802">
    <property type="term" value="F:identical protein binding"/>
    <property type="evidence" value="ECO:0007669"/>
    <property type="project" value="UniProtKB-ARBA"/>
</dbReference>
<evidence type="ECO:0000256" key="12">
    <source>
        <dbReference type="ARBA" id="ARBA00022801"/>
    </source>
</evidence>
<dbReference type="GO" id="GO:0046872">
    <property type="term" value="F:metal ion binding"/>
    <property type="evidence" value="ECO:0007669"/>
    <property type="project" value="UniProtKB-KW"/>
</dbReference>
<dbReference type="PANTHER" id="PTHR11207:SF0">
    <property type="entry name" value="RIBONUCLEASE 3"/>
    <property type="match status" value="1"/>
</dbReference>
<dbReference type="Gene3D" id="3.30.160.20">
    <property type="match status" value="1"/>
</dbReference>
<keyword evidence="6 15" id="KW-0698">rRNA processing</keyword>
<evidence type="ECO:0000256" key="14">
    <source>
        <dbReference type="ARBA" id="ARBA00022884"/>
    </source>
</evidence>
<keyword evidence="11 15" id="KW-0255">Endonuclease</keyword>
<comment type="subunit">
    <text evidence="4 15">Homodimer.</text>
</comment>
<dbReference type="EC" id="3.1.26.3" evidence="15"/>
<dbReference type="InterPro" id="IPR011907">
    <property type="entry name" value="RNase_III"/>
</dbReference>
<dbReference type="Pfam" id="PF00035">
    <property type="entry name" value="dsrm"/>
    <property type="match status" value="1"/>
</dbReference>
<evidence type="ECO:0000256" key="15">
    <source>
        <dbReference type="HAMAP-Rule" id="MF_00104"/>
    </source>
</evidence>
<dbReference type="Gene3D" id="1.10.1520.10">
    <property type="entry name" value="Ribonuclease III domain"/>
    <property type="match status" value="1"/>
</dbReference>